<accession>A0A0N4UKX2</accession>
<feature type="transmembrane region" description="Helical" evidence="1">
    <location>
        <begin position="27"/>
        <end position="50"/>
    </location>
</feature>
<proteinExistence type="predicted"/>
<reference evidence="5" key="1">
    <citation type="submission" date="2017-02" db="UniProtKB">
        <authorList>
            <consortium name="WormBaseParasite"/>
        </authorList>
    </citation>
    <scope>IDENTIFICATION</scope>
</reference>
<dbReference type="Proteomes" id="UP000038040">
    <property type="component" value="Unplaced"/>
</dbReference>
<keyword evidence="4" id="KW-1185">Reference proteome</keyword>
<evidence type="ECO:0000256" key="1">
    <source>
        <dbReference type="SAM" id="Phobius"/>
    </source>
</evidence>
<gene>
    <name evidence="2" type="ORF">DME_LOCUS2416</name>
</gene>
<keyword evidence="1" id="KW-0812">Transmembrane</keyword>
<sequence>MTCFNKPKNQDSRNPPSKFYRYFSQCYHYFMFVASLITTIFLISINIIILTSVHAIGNNQIPYEISHVTALEKREFQVCISVKFPNRLIRARLETSAIDHLSNETDRFICKPIWDDGGFGLGINRYEAGPWQTRLKLSNQKMMNKTIDQYIISEIILVRSKRNLINQFKHHIFHLFIYAKNQAELSARRTRNTN</sequence>
<evidence type="ECO:0000313" key="4">
    <source>
        <dbReference type="Proteomes" id="UP000274756"/>
    </source>
</evidence>
<protein>
    <submittedName>
        <fullName evidence="2 5">Uncharacterized protein</fullName>
    </submittedName>
</protein>
<keyword evidence="1" id="KW-1133">Transmembrane helix</keyword>
<dbReference type="WBParaSite" id="DME_0000841001-mRNA-1">
    <property type="protein sequence ID" value="DME_0000841001-mRNA-1"/>
    <property type="gene ID" value="DME_0000841001"/>
</dbReference>
<dbReference type="OrthoDB" id="5917822at2759"/>
<dbReference type="Proteomes" id="UP000274756">
    <property type="component" value="Unassembled WGS sequence"/>
</dbReference>
<name>A0A0N4UKX2_DRAME</name>
<evidence type="ECO:0000313" key="5">
    <source>
        <dbReference type="WBParaSite" id="DME_0000841001-mRNA-1"/>
    </source>
</evidence>
<reference evidence="2 4" key="2">
    <citation type="submission" date="2018-11" db="EMBL/GenBank/DDBJ databases">
        <authorList>
            <consortium name="Pathogen Informatics"/>
        </authorList>
    </citation>
    <scope>NUCLEOTIDE SEQUENCE [LARGE SCALE GENOMIC DNA]</scope>
</reference>
<dbReference type="EMBL" id="UYYG01000059">
    <property type="protein sequence ID" value="VDN52443.1"/>
    <property type="molecule type" value="Genomic_DNA"/>
</dbReference>
<keyword evidence="1" id="KW-0472">Membrane</keyword>
<dbReference type="AlphaFoldDB" id="A0A0N4UKX2"/>
<evidence type="ECO:0000313" key="3">
    <source>
        <dbReference type="Proteomes" id="UP000038040"/>
    </source>
</evidence>
<organism evidence="3 5">
    <name type="scientific">Dracunculus medinensis</name>
    <name type="common">Guinea worm</name>
    <dbReference type="NCBI Taxonomy" id="318479"/>
    <lineage>
        <taxon>Eukaryota</taxon>
        <taxon>Metazoa</taxon>
        <taxon>Ecdysozoa</taxon>
        <taxon>Nematoda</taxon>
        <taxon>Chromadorea</taxon>
        <taxon>Rhabditida</taxon>
        <taxon>Spirurina</taxon>
        <taxon>Dracunculoidea</taxon>
        <taxon>Dracunculidae</taxon>
        <taxon>Dracunculus</taxon>
    </lineage>
</organism>
<evidence type="ECO:0000313" key="2">
    <source>
        <dbReference type="EMBL" id="VDN52443.1"/>
    </source>
</evidence>